<dbReference type="PANTHER" id="PTHR31672:SF13">
    <property type="entry name" value="F-BOX PROTEIN CPR30-LIKE"/>
    <property type="match status" value="1"/>
</dbReference>
<keyword evidence="3" id="KW-1185">Reference proteome</keyword>
<gene>
    <name evidence="2" type="ORF">ISN45_Aa06g031670</name>
</gene>
<evidence type="ECO:0000313" key="3">
    <source>
        <dbReference type="Proteomes" id="UP000694240"/>
    </source>
</evidence>
<dbReference type="CDD" id="cd22157">
    <property type="entry name" value="F-box_AtFBW1-like"/>
    <property type="match status" value="1"/>
</dbReference>
<comment type="caution">
    <text evidence="2">The sequence shown here is derived from an EMBL/GenBank/DDBJ whole genome shotgun (WGS) entry which is preliminary data.</text>
</comment>
<protein>
    <submittedName>
        <fullName evidence="2">F-box domain</fullName>
    </submittedName>
</protein>
<dbReference type="PROSITE" id="PS50181">
    <property type="entry name" value="FBOX"/>
    <property type="match status" value="1"/>
</dbReference>
<proteinExistence type="predicted"/>
<dbReference type="PANTHER" id="PTHR31672">
    <property type="entry name" value="BNACNNG10540D PROTEIN"/>
    <property type="match status" value="1"/>
</dbReference>
<feature type="domain" description="F-box" evidence="1">
    <location>
        <begin position="9"/>
        <end position="58"/>
    </location>
</feature>
<dbReference type="Proteomes" id="UP000694240">
    <property type="component" value="Chromosome 11"/>
</dbReference>
<dbReference type="Pfam" id="PF00646">
    <property type="entry name" value="F-box"/>
    <property type="match status" value="1"/>
</dbReference>
<evidence type="ECO:0000313" key="2">
    <source>
        <dbReference type="EMBL" id="KAG7552571.1"/>
    </source>
</evidence>
<reference evidence="2 3" key="1">
    <citation type="submission" date="2020-12" db="EMBL/GenBank/DDBJ databases">
        <title>Concerted genomic and epigenomic changes stabilize Arabidopsis allopolyploids.</title>
        <authorList>
            <person name="Chen Z."/>
        </authorList>
    </citation>
    <scope>NUCLEOTIDE SEQUENCE [LARGE SCALE GENOMIC DNA]</scope>
    <source>
        <strain evidence="2">Allo738</strain>
        <tissue evidence="2">Leaf</tissue>
    </source>
</reference>
<dbReference type="AlphaFoldDB" id="A0A8T1Z1A6"/>
<name>A0A8T1Z1A6_9BRAS</name>
<dbReference type="InterPro" id="IPR001810">
    <property type="entry name" value="F-box_dom"/>
</dbReference>
<organism evidence="2 3">
    <name type="scientific">Arabidopsis thaliana x Arabidopsis arenosa</name>
    <dbReference type="NCBI Taxonomy" id="1240361"/>
    <lineage>
        <taxon>Eukaryota</taxon>
        <taxon>Viridiplantae</taxon>
        <taxon>Streptophyta</taxon>
        <taxon>Embryophyta</taxon>
        <taxon>Tracheophyta</taxon>
        <taxon>Spermatophyta</taxon>
        <taxon>Magnoliopsida</taxon>
        <taxon>eudicotyledons</taxon>
        <taxon>Gunneridae</taxon>
        <taxon>Pentapetalae</taxon>
        <taxon>rosids</taxon>
        <taxon>malvids</taxon>
        <taxon>Brassicales</taxon>
        <taxon>Brassicaceae</taxon>
        <taxon>Camelineae</taxon>
        <taxon>Arabidopsis</taxon>
    </lineage>
</organism>
<dbReference type="EMBL" id="JAEFBK010000011">
    <property type="protein sequence ID" value="KAG7552571.1"/>
    <property type="molecule type" value="Genomic_DNA"/>
</dbReference>
<dbReference type="Pfam" id="PF24750">
    <property type="entry name" value="b-prop_At3g26010-like"/>
    <property type="match status" value="1"/>
</dbReference>
<evidence type="ECO:0000259" key="1">
    <source>
        <dbReference type="PROSITE" id="PS50181"/>
    </source>
</evidence>
<sequence length="377" mass="43475">MKKEKKKTKVRDRDLPEEIVINILTRLPLQSIVRFKLVCREWKSLTESAFFGDLYQRSFNSNWSILHGNYRWEDSCLGELKLGLPHDGDGTQSYHLSFSSVLTQSKNKIKEIRLVSCADGLVFLRLKEEAGDMMIRYYVGNPVLAQWTQLPPRIGTDHYTDSGLVTRMHNGALLGYKVVRMNSKARNNLPGLFSREWRFEVFSSNTGKWSVEQVSCPGRGVCMLNTSNPVSLNGKLHWLDYSRRIIVYDFFSCGDHVRALPLPARMQGSEWHPSKRRCHFDSCPSPCGKIICTTSQGYFVLIDVGLIDKVESYNVRVWRLNCDFWNWEKAWEINMASLDLGSKCFWYAIRQGSGLDHSYRLSRNWLRPSICSISSGF</sequence>
<dbReference type="InterPro" id="IPR056592">
    <property type="entry name" value="Beta-prop_At3g26010-like"/>
</dbReference>
<accession>A0A8T1Z1A6</accession>
<dbReference type="SMART" id="SM00256">
    <property type="entry name" value="FBOX"/>
    <property type="match status" value="1"/>
</dbReference>
<dbReference type="InterPro" id="IPR050796">
    <property type="entry name" value="SCF_F-box_component"/>
</dbReference>